<feature type="compositionally biased region" description="Polar residues" evidence="15">
    <location>
        <begin position="32"/>
        <end position="51"/>
    </location>
</feature>
<keyword evidence="9" id="KW-0142">cGMP-binding</keyword>
<evidence type="ECO:0000259" key="17">
    <source>
        <dbReference type="PROSITE" id="PS50042"/>
    </source>
</evidence>
<evidence type="ECO:0000256" key="9">
    <source>
        <dbReference type="ARBA" id="ARBA00022992"/>
    </source>
</evidence>
<evidence type="ECO:0000256" key="15">
    <source>
        <dbReference type="SAM" id="MobiDB-lite"/>
    </source>
</evidence>
<dbReference type="SUPFAM" id="SSF51206">
    <property type="entry name" value="cAMP-binding domain-like"/>
    <property type="match status" value="2"/>
</dbReference>
<dbReference type="PANTHER" id="PTHR24353">
    <property type="entry name" value="CYCLIC NUCLEOTIDE-DEPENDENT PROTEIN KINASE"/>
    <property type="match status" value="1"/>
</dbReference>
<accession>A0A0V0J3W0</accession>
<evidence type="ECO:0000256" key="12">
    <source>
        <dbReference type="PIRSR" id="PIRSR000559-1"/>
    </source>
</evidence>
<dbReference type="PROSITE" id="PS50011">
    <property type="entry name" value="PROTEIN_KINASE_DOM"/>
    <property type="match status" value="1"/>
</dbReference>
<dbReference type="SMART" id="SM00100">
    <property type="entry name" value="cNMP"/>
    <property type="match status" value="2"/>
</dbReference>
<dbReference type="InterPro" id="IPR035014">
    <property type="entry name" value="STKc_cGK"/>
</dbReference>
<dbReference type="GO" id="GO:0030553">
    <property type="term" value="F:cGMP binding"/>
    <property type="evidence" value="ECO:0007669"/>
    <property type="project" value="UniProtKB-KW"/>
</dbReference>
<keyword evidence="5" id="KW-0808">Transferase</keyword>
<comment type="catalytic activity">
    <reaction evidence="11">
        <text>L-seryl-[protein] + ATP = O-phospho-L-seryl-[protein] + ADP + H(+)</text>
        <dbReference type="Rhea" id="RHEA:17989"/>
        <dbReference type="Rhea" id="RHEA-COMP:9863"/>
        <dbReference type="Rhea" id="RHEA-COMP:11604"/>
        <dbReference type="ChEBI" id="CHEBI:15378"/>
        <dbReference type="ChEBI" id="CHEBI:29999"/>
        <dbReference type="ChEBI" id="CHEBI:30616"/>
        <dbReference type="ChEBI" id="CHEBI:83421"/>
        <dbReference type="ChEBI" id="CHEBI:456216"/>
        <dbReference type="EC" id="2.7.11.12"/>
    </reaction>
</comment>
<dbReference type="PROSITE" id="PS00889">
    <property type="entry name" value="CNMP_BINDING_2"/>
    <property type="match status" value="2"/>
</dbReference>
<dbReference type="PROSITE" id="PS50042">
    <property type="entry name" value="CNMP_BINDING_3"/>
    <property type="match status" value="2"/>
</dbReference>
<dbReference type="GO" id="GO:0004692">
    <property type="term" value="F:cGMP-dependent protein kinase activity"/>
    <property type="evidence" value="ECO:0007669"/>
    <property type="project" value="UniProtKB-EC"/>
</dbReference>
<dbReference type="PROSITE" id="PS00107">
    <property type="entry name" value="PROTEIN_KINASE_ATP"/>
    <property type="match status" value="1"/>
</dbReference>
<evidence type="ECO:0000259" key="18">
    <source>
        <dbReference type="PROSITE" id="PS51285"/>
    </source>
</evidence>
<evidence type="ECO:0000256" key="1">
    <source>
        <dbReference type="ARBA" id="ARBA00006352"/>
    </source>
</evidence>
<evidence type="ECO:0000256" key="4">
    <source>
        <dbReference type="ARBA" id="ARBA00022535"/>
    </source>
</evidence>
<evidence type="ECO:0000256" key="3">
    <source>
        <dbReference type="ARBA" id="ARBA00022527"/>
    </source>
</evidence>
<protein>
    <recommendedName>
        <fullName evidence="2">cGMP-dependent protein kinase</fullName>
        <ecNumber evidence="2">2.7.11.12</ecNumber>
    </recommendedName>
</protein>
<evidence type="ECO:0000256" key="7">
    <source>
        <dbReference type="ARBA" id="ARBA00022777"/>
    </source>
</evidence>
<comment type="similarity">
    <text evidence="1">Belongs to the protein kinase superfamily. AGC Ser/Thr protein kinase family. cGMP subfamily.</text>
</comment>
<dbReference type="InterPro" id="IPR000595">
    <property type="entry name" value="cNMP-bd_dom"/>
</dbReference>
<sequence>MDVSNESTFLVTSNQFEKQLNTPFNLPPTSPPVNRSTDCDTSSTFNQDTATTNVSPVFSPSLAYGDSTIKRSMEQHNSFPRQAASQPPSNNASPCIILDGHPQPVEAVIALVGHLRRELIVRNEQIAWFESELRRMRRLLGERERDVDQLKSVLDQKYEPPVPTSNQALDTVTEGETTMDAEEGFGLTTGTKQPQAAFARVKKQGVSGESGGRINSTGFIHYEKDERSCRLIRQAILSNDFLKQLDPSQVKEIVACMYEKHIERGCYIIREGEPGDALYVSAEGKLEVTKGDRVLGRMEVGRAFGEMALLYNCNRTASVRALTNAKFWTLDRQVYQQIMMSSSLHQHKENLKFLQSVPVFRKLSQHKLHKLADVLEQLCYEQDDYIIRQGEVGETFFIIQAGEVQITQFQTPDQPAKEIRVLGAGDWFGERALYTLEKRSANAVALSAQVNVLCLDRSNFIHLIGDLNEIKSKEYADDKRKSDSSSAEPERSSSASTRSCDDDTPGIVNRKPLIASNTLFTSKGRQSILQEDLAPVAILGIGGFGRVELVVWKRDQTKSFALKCMKKQHIVETRQQEHIFSERNLMFEIQSLFVCKLFATYRDSKYVYMLLEACLGGELWTILRNRGNFDDNITRFVVASVLEAFTYLHTHNIIYRDLKPENLLLDEQGYIKLCDFGFAKKLPPGRKTWTFCGTPEYVAPEIILNKGHDHSADYWSLGILMFELLTGSPPFTGIDPMKIYNIILRGIDAVLFPPHHISRTASALIHRLCAQNPVERLGYGRGGIVDIKQHKYFQGFDWIGLCRRTLVAPILPKVSGPTDVSNFDKYPDQFDLPPDENSGWDIDF</sequence>
<dbReference type="PANTHER" id="PTHR24353:SF147">
    <property type="entry name" value="CGMP-DEPENDENT SERINE_THREONIN PROTEIN KINASE-RELATED"/>
    <property type="match status" value="1"/>
</dbReference>
<dbReference type="InterPro" id="IPR002374">
    <property type="entry name" value="cGMP_dep_kinase"/>
</dbReference>
<dbReference type="FunFam" id="2.60.120.10:FF:000072">
    <property type="entry name" value="cGMP-dependent protein kinase"/>
    <property type="match status" value="1"/>
</dbReference>
<dbReference type="InterPro" id="IPR000719">
    <property type="entry name" value="Prot_kinase_dom"/>
</dbReference>
<dbReference type="InterPro" id="IPR000961">
    <property type="entry name" value="AGC-kinase_C"/>
</dbReference>
<feature type="domain" description="Protein kinase" evidence="16">
    <location>
        <begin position="533"/>
        <end position="793"/>
    </location>
</feature>
<comment type="catalytic activity">
    <reaction evidence="10">
        <text>L-threonyl-[protein] + ATP = O-phospho-L-threonyl-[protein] + ADP + H(+)</text>
        <dbReference type="Rhea" id="RHEA:46608"/>
        <dbReference type="Rhea" id="RHEA-COMP:11060"/>
        <dbReference type="Rhea" id="RHEA-COMP:11605"/>
        <dbReference type="ChEBI" id="CHEBI:15378"/>
        <dbReference type="ChEBI" id="CHEBI:30013"/>
        <dbReference type="ChEBI" id="CHEBI:30616"/>
        <dbReference type="ChEBI" id="CHEBI:61977"/>
        <dbReference type="ChEBI" id="CHEBI:456216"/>
        <dbReference type="EC" id="2.7.11.12"/>
    </reaction>
</comment>
<feature type="binding site" evidence="13 14">
    <location>
        <position position="563"/>
    </location>
    <ligand>
        <name>ATP</name>
        <dbReference type="ChEBI" id="CHEBI:30616"/>
    </ligand>
</feature>
<feature type="binding site" evidence="13">
    <location>
        <begin position="539"/>
        <end position="547"/>
    </location>
    <ligand>
        <name>ATP</name>
        <dbReference type="ChEBI" id="CHEBI:30616"/>
    </ligand>
</feature>
<dbReference type="Pfam" id="PF00027">
    <property type="entry name" value="cNMP_binding"/>
    <property type="match status" value="2"/>
</dbReference>
<dbReference type="PROSITE" id="PS00888">
    <property type="entry name" value="CNMP_BINDING_1"/>
    <property type="match status" value="1"/>
</dbReference>
<feature type="domain" description="Cyclic nucleotide-binding" evidence="17">
    <location>
        <begin position="241"/>
        <end position="356"/>
    </location>
</feature>
<dbReference type="CDD" id="cd05572">
    <property type="entry name" value="STKc_cGK"/>
    <property type="match status" value="1"/>
</dbReference>
<keyword evidence="7 19" id="KW-0418">Kinase</keyword>
<dbReference type="InterPro" id="IPR017441">
    <property type="entry name" value="Protein_kinase_ATP_BS"/>
</dbReference>
<evidence type="ECO:0000256" key="5">
    <source>
        <dbReference type="ARBA" id="ARBA00022679"/>
    </source>
</evidence>
<keyword evidence="8 13" id="KW-0067">ATP-binding</keyword>
<organism evidence="19">
    <name type="scientific">Schistocephalus solidus</name>
    <name type="common">Tapeworm</name>
    <dbReference type="NCBI Taxonomy" id="70667"/>
    <lineage>
        <taxon>Eukaryota</taxon>
        <taxon>Metazoa</taxon>
        <taxon>Spiralia</taxon>
        <taxon>Lophotrochozoa</taxon>
        <taxon>Platyhelminthes</taxon>
        <taxon>Cestoda</taxon>
        <taxon>Eucestoda</taxon>
        <taxon>Diphyllobothriidea</taxon>
        <taxon>Diphyllobothriidae</taxon>
        <taxon>Schistocephalus</taxon>
    </lineage>
</organism>
<evidence type="ECO:0000256" key="6">
    <source>
        <dbReference type="ARBA" id="ARBA00022741"/>
    </source>
</evidence>
<dbReference type="SUPFAM" id="SSF56112">
    <property type="entry name" value="Protein kinase-like (PK-like)"/>
    <property type="match status" value="1"/>
</dbReference>
<dbReference type="GO" id="GO:0005524">
    <property type="term" value="F:ATP binding"/>
    <property type="evidence" value="ECO:0007669"/>
    <property type="project" value="UniProtKB-UniRule"/>
</dbReference>
<dbReference type="CDD" id="cd00038">
    <property type="entry name" value="CAP_ED"/>
    <property type="match status" value="2"/>
</dbReference>
<feature type="domain" description="Cyclic nucleotide-binding" evidence="17">
    <location>
        <begin position="359"/>
        <end position="481"/>
    </location>
</feature>
<proteinExistence type="inferred from homology"/>
<dbReference type="PROSITE" id="PS00108">
    <property type="entry name" value="PROTEIN_KINASE_ST"/>
    <property type="match status" value="1"/>
</dbReference>
<dbReference type="InterPro" id="IPR014710">
    <property type="entry name" value="RmlC-like_jellyroll"/>
</dbReference>
<dbReference type="SMART" id="SM00133">
    <property type="entry name" value="S_TK_X"/>
    <property type="match status" value="1"/>
</dbReference>
<feature type="compositionally biased region" description="Basic and acidic residues" evidence="15">
    <location>
        <begin position="475"/>
        <end position="491"/>
    </location>
</feature>
<keyword evidence="3" id="KW-0723">Serine/threonine-protein kinase</keyword>
<evidence type="ECO:0000259" key="16">
    <source>
        <dbReference type="PROSITE" id="PS50011"/>
    </source>
</evidence>
<feature type="region of interest" description="Disordered" evidence="15">
    <location>
        <begin position="22"/>
        <end position="51"/>
    </location>
</feature>
<feature type="domain" description="AGC-kinase C-terminal" evidence="18">
    <location>
        <begin position="794"/>
        <end position="844"/>
    </location>
</feature>
<keyword evidence="4" id="KW-0140">cGMP</keyword>
<reference evidence="19" key="1">
    <citation type="submission" date="2016-01" db="EMBL/GenBank/DDBJ databases">
        <title>Reference transcriptome for the parasite Schistocephalus solidus: insights into the molecular evolution of parasitism.</title>
        <authorList>
            <person name="Hebert F.O."/>
            <person name="Grambauer S."/>
            <person name="Barber I."/>
            <person name="Landry C.R."/>
            <person name="Aubin-Horth N."/>
        </authorList>
    </citation>
    <scope>NUCLEOTIDE SEQUENCE</scope>
</reference>
<gene>
    <name evidence="19" type="primary">EGL4</name>
    <name evidence="19" type="ORF">TR123450</name>
</gene>
<name>A0A0V0J3W0_SCHSO</name>
<feature type="active site" description="Proton acceptor" evidence="12">
    <location>
        <position position="657"/>
    </location>
</feature>
<dbReference type="InterPro" id="IPR018490">
    <property type="entry name" value="cNMP-bd_dom_sf"/>
</dbReference>
<evidence type="ECO:0000313" key="19">
    <source>
        <dbReference type="EMBL" id="JAP60459.1"/>
    </source>
</evidence>
<dbReference type="InterPro" id="IPR008271">
    <property type="entry name" value="Ser/Thr_kinase_AS"/>
</dbReference>
<dbReference type="InterPro" id="IPR018488">
    <property type="entry name" value="cNMP-bd_CS"/>
</dbReference>
<dbReference type="Gene3D" id="2.60.120.10">
    <property type="entry name" value="Jelly Rolls"/>
    <property type="match status" value="2"/>
</dbReference>
<evidence type="ECO:0000256" key="2">
    <source>
        <dbReference type="ARBA" id="ARBA00012428"/>
    </source>
</evidence>
<dbReference type="Gene3D" id="1.10.510.10">
    <property type="entry name" value="Transferase(Phosphotransferase) domain 1"/>
    <property type="match status" value="1"/>
</dbReference>
<dbReference type="SMART" id="SM00220">
    <property type="entry name" value="S_TKc"/>
    <property type="match status" value="1"/>
</dbReference>
<evidence type="ECO:0000256" key="10">
    <source>
        <dbReference type="ARBA" id="ARBA00047298"/>
    </source>
</evidence>
<dbReference type="Gene3D" id="3.30.200.20">
    <property type="entry name" value="Phosphorylase Kinase, domain 1"/>
    <property type="match status" value="1"/>
</dbReference>
<evidence type="ECO:0000256" key="11">
    <source>
        <dbReference type="ARBA" id="ARBA00047462"/>
    </source>
</evidence>
<feature type="region of interest" description="Disordered" evidence="15">
    <location>
        <begin position="475"/>
        <end position="505"/>
    </location>
</feature>
<dbReference type="EC" id="2.7.11.12" evidence="2"/>
<evidence type="ECO:0000256" key="13">
    <source>
        <dbReference type="PIRSR" id="PIRSR000559-2"/>
    </source>
</evidence>
<dbReference type="Pfam" id="PF00069">
    <property type="entry name" value="Pkinase"/>
    <property type="match status" value="1"/>
</dbReference>
<dbReference type="PROSITE" id="PS51285">
    <property type="entry name" value="AGC_KINASE_CTER"/>
    <property type="match status" value="1"/>
</dbReference>
<keyword evidence="6 13" id="KW-0547">Nucleotide-binding</keyword>
<dbReference type="AlphaFoldDB" id="A0A0V0J3W0"/>
<evidence type="ECO:0000256" key="8">
    <source>
        <dbReference type="ARBA" id="ARBA00022840"/>
    </source>
</evidence>
<dbReference type="PIRSF" id="PIRSF000559">
    <property type="entry name" value="cGMP-dep_kinase"/>
    <property type="match status" value="1"/>
</dbReference>
<dbReference type="EMBL" id="GEEE01002766">
    <property type="protein sequence ID" value="JAP60459.1"/>
    <property type="molecule type" value="Transcribed_RNA"/>
</dbReference>
<dbReference type="FunFam" id="1.10.510.10:FF:000210">
    <property type="entry name" value="Non-specific serine/threonine protein kinase"/>
    <property type="match status" value="1"/>
</dbReference>
<dbReference type="PRINTS" id="PR00104">
    <property type="entry name" value="CGMPKINASE"/>
</dbReference>
<dbReference type="InterPro" id="IPR011009">
    <property type="entry name" value="Kinase-like_dom_sf"/>
</dbReference>
<evidence type="ECO:0000256" key="14">
    <source>
        <dbReference type="PROSITE-ProRule" id="PRU10141"/>
    </source>
</evidence>